<feature type="region of interest" description="Disordered" evidence="3">
    <location>
        <begin position="408"/>
        <end position="472"/>
    </location>
</feature>
<dbReference type="EMBL" id="HG529559">
    <property type="protein sequence ID" value="CDI52933.1"/>
    <property type="molecule type" value="Genomic_DNA"/>
</dbReference>
<dbReference type="InterPro" id="IPR043198">
    <property type="entry name" value="Cyclin/Ssn8"/>
</dbReference>
<dbReference type="InterPro" id="IPR031658">
    <property type="entry name" value="Cyclin_C_2"/>
</dbReference>
<name>A0A077R2B2_9BASI</name>
<evidence type="ECO:0000313" key="5">
    <source>
        <dbReference type="EMBL" id="CDI52933.1"/>
    </source>
</evidence>
<accession>A0A077R2B2</accession>
<dbReference type="InterPro" id="IPR036915">
    <property type="entry name" value="Cyclin-like_sf"/>
</dbReference>
<dbReference type="Pfam" id="PF00134">
    <property type="entry name" value="Cyclin_N"/>
    <property type="match status" value="1"/>
</dbReference>
<reference evidence="5" key="1">
    <citation type="journal article" date="2014" name="Genome Biol. Evol.">
        <title>Gene Loss Rather Than Gene Gain Is Associated with a Host Jump from Monocots to Dicots in the Smut Fungus Melanopsichium pennsylvanicum.</title>
        <authorList>
            <person name="Sharma R."/>
            <person name="Mishra B."/>
            <person name="Runge F."/>
            <person name="Thines M."/>
        </authorList>
    </citation>
    <scope>NUCLEOTIDE SEQUENCE</scope>
    <source>
        <strain evidence="5">4</strain>
    </source>
</reference>
<protein>
    <submittedName>
        <fullName evidence="5">Related to Cyclin H</fullName>
    </submittedName>
</protein>
<dbReference type="Gene3D" id="1.10.472.10">
    <property type="entry name" value="Cyclin-like"/>
    <property type="match status" value="2"/>
</dbReference>
<organism evidence="5">
    <name type="scientific">Melanopsichium pennsylvanicum 4</name>
    <dbReference type="NCBI Taxonomy" id="1398559"/>
    <lineage>
        <taxon>Eukaryota</taxon>
        <taxon>Fungi</taxon>
        <taxon>Dikarya</taxon>
        <taxon>Basidiomycota</taxon>
        <taxon>Ustilaginomycotina</taxon>
        <taxon>Ustilaginomycetes</taxon>
        <taxon>Ustilaginales</taxon>
        <taxon>Ustilaginaceae</taxon>
        <taxon>Melanopsichium</taxon>
    </lineage>
</organism>
<evidence type="ECO:0000256" key="1">
    <source>
        <dbReference type="ARBA" id="ARBA00023127"/>
    </source>
</evidence>
<dbReference type="Pfam" id="PF16899">
    <property type="entry name" value="Cyclin_C_2"/>
    <property type="match status" value="1"/>
</dbReference>
<keyword evidence="1 2" id="KW-0195">Cyclin</keyword>
<feature type="compositionally biased region" description="Low complexity" evidence="3">
    <location>
        <begin position="9"/>
        <end position="21"/>
    </location>
</feature>
<dbReference type="PANTHER" id="PTHR10026">
    <property type="entry name" value="CYCLIN"/>
    <property type="match status" value="1"/>
</dbReference>
<dbReference type="SUPFAM" id="SSF47954">
    <property type="entry name" value="Cyclin-like"/>
    <property type="match status" value="2"/>
</dbReference>
<feature type="compositionally biased region" description="Basic and acidic residues" evidence="3">
    <location>
        <begin position="440"/>
        <end position="450"/>
    </location>
</feature>
<dbReference type="InterPro" id="IPR013763">
    <property type="entry name" value="Cyclin-like_dom"/>
</dbReference>
<dbReference type="SMART" id="SM00385">
    <property type="entry name" value="CYCLIN"/>
    <property type="match status" value="1"/>
</dbReference>
<evidence type="ECO:0000259" key="4">
    <source>
        <dbReference type="SMART" id="SM00385"/>
    </source>
</evidence>
<dbReference type="GO" id="GO:0016538">
    <property type="term" value="F:cyclin-dependent protein serine/threonine kinase regulator activity"/>
    <property type="evidence" value="ECO:0007669"/>
    <property type="project" value="InterPro"/>
</dbReference>
<dbReference type="AlphaFoldDB" id="A0A077R2B2"/>
<dbReference type="CDD" id="cd20525">
    <property type="entry name" value="CYCLIN_CCNH_rpt2"/>
    <property type="match status" value="1"/>
</dbReference>
<comment type="similarity">
    <text evidence="2">Belongs to the cyclin family.</text>
</comment>
<dbReference type="CDD" id="cd20524">
    <property type="entry name" value="CYCLIN_CCNH_rpt1"/>
    <property type="match status" value="1"/>
</dbReference>
<sequence length="472" mass="51888">MVEVKANISQSPAPSAAATPPYSTAIMRKTELASTPITPPPFGPSSAYAQTSQARNWRFSHNQLSTIRSTANAAARKRLSDIWAEEHASASSSTHLDIPFLSVSDEQALIKYYLVKVSQIVRAFGLPELVEATATTFVKRFYLRNTVMDFHPKSIVITCIFLASKAENYPLSLSEFSRKLAGKQASDPKVVEENRRTVLDLEFLVSQSLNFEYAVHGAHRAVYGLVLDIQALSGGVAREQAHKLAAGAHANLGQSRLTDAEFVYTPSQIALACVRCTEGDGKHVVTKWLDAKEARARTSAVATKAKRNAFREAETMRAAKAKIALARRMKGKAGAKVAEDELAAAASEPMVVMEFDDELLEKQPLGMSREELDKILDEIEELIKKRESSGFTGQGKGAEDVERVKDIDKRQKQCMNPEKVPGSRLFKKRQAEEVQGVKGEGGKRIKREDGVDSDDDEVPKAKDFSVKPEPQV</sequence>
<feature type="region of interest" description="Disordered" evidence="3">
    <location>
        <begin position="1"/>
        <end position="21"/>
    </location>
</feature>
<evidence type="ECO:0000256" key="3">
    <source>
        <dbReference type="SAM" id="MobiDB-lite"/>
    </source>
</evidence>
<feature type="domain" description="Cyclin-like" evidence="4">
    <location>
        <begin position="115"/>
        <end position="207"/>
    </location>
</feature>
<evidence type="ECO:0000256" key="2">
    <source>
        <dbReference type="RuleBase" id="RU000383"/>
    </source>
</evidence>
<proteinExistence type="inferred from homology"/>
<dbReference type="GO" id="GO:0006357">
    <property type="term" value="P:regulation of transcription by RNA polymerase II"/>
    <property type="evidence" value="ECO:0007669"/>
    <property type="project" value="InterPro"/>
</dbReference>
<dbReference type="InterPro" id="IPR006671">
    <property type="entry name" value="Cyclin_N"/>
</dbReference>